<reference evidence="2 3" key="1">
    <citation type="journal article" date="2014" name="Int. J. Syst. Evol. Microbiol.">
        <title>Listeria floridensis sp. nov., Listeria aquatica sp. nov., Listeria cornellensis sp. nov., Listeria riparia sp. nov. and Listeria grandensis sp. nov., from agricultural and natural environments.</title>
        <authorList>
            <person name="den Bakker H.C."/>
            <person name="Warchocki S."/>
            <person name="Wright E.M."/>
            <person name="Allred A.F."/>
            <person name="Ahlstrom C."/>
            <person name="Manuel C.S."/>
            <person name="Stasiewicz M.J."/>
            <person name="Burrell A."/>
            <person name="Roof S."/>
            <person name="Strawn L."/>
            <person name="Fortes E.D."/>
            <person name="Nightingale K.K."/>
            <person name="Kephart D."/>
            <person name="Wiedmann M."/>
        </authorList>
    </citation>
    <scope>NUCLEOTIDE SEQUENCE [LARGE SCALE GENOMIC DNA]</scope>
    <source>
        <strain evidence="2 3">FSL S10-1188</strain>
    </source>
</reference>
<accession>W7BC44</accession>
<keyword evidence="1" id="KW-0175">Coiled coil</keyword>
<dbReference type="Proteomes" id="UP000019246">
    <property type="component" value="Unassembled WGS sequence"/>
</dbReference>
<dbReference type="AlphaFoldDB" id="W7BC44"/>
<evidence type="ECO:0000313" key="3">
    <source>
        <dbReference type="Proteomes" id="UP000019246"/>
    </source>
</evidence>
<organism evidence="2 3">
    <name type="scientific">Listeria aquatica FSL S10-1188</name>
    <dbReference type="NCBI Taxonomy" id="1265818"/>
    <lineage>
        <taxon>Bacteria</taxon>
        <taxon>Bacillati</taxon>
        <taxon>Bacillota</taxon>
        <taxon>Bacilli</taxon>
        <taxon>Bacillales</taxon>
        <taxon>Listeriaceae</taxon>
        <taxon>Listeria</taxon>
    </lineage>
</organism>
<gene>
    <name evidence="2" type="ORF">MAQA_13501</name>
</gene>
<protein>
    <submittedName>
        <fullName evidence="2">Uncharacterized protein</fullName>
    </submittedName>
</protein>
<feature type="coiled-coil region" evidence="1">
    <location>
        <begin position="23"/>
        <end position="57"/>
    </location>
</feature>
<keyword evidence="3" id="KW-1185">Reference proteome</keyword>
<dbReference type="STRING" id="1265818.MAQA_13501"/>
<sequence length="65" mass="7979">MRKQSEISKLPIELELETHIYEEISLRSENRRLESEVNEYKQQLQKITKENEVLTKQKEQIFFRV</sequence>
<comment type="caution">
    <text evidence="2">The sequence shown here is derived from an EMBL/GenBank/DDBJ whole genome shotgun (WGS) entry which is preliminary data.</text>
</comment>
<dbReference type="EMBL" id="AOCG01000013">
    <property type="protein sequence ID" value="EUJ17493.1"/>
    <property type="molecule type" value="Genomic_DNA"/>
</dbReference>
<dbReference type="PATRIC" id="fig|1265818.5.peg.2720"/>
<evidence type="ECO:0000313" key="2">
    <source>
        <dbReference type="EMBL" id="EUJ17493.1"/>
    </source>
</evidence>
<evidence type="ECO:0000256" key="1">
    <source>
        <dbReference type="SAM" id="Coils"/>
    </source>
</evidence>
<name>W7BC44_9LIST</name>
<proteinExistence type="predicted"/>